<comment type="similarity">
    <text evidence="1">Belongs to the iron-sulfur cluster assembly SufBD family.</text>
</comment>
<feature type="domain" description="SUF system FeS cluster assembly SufBD core" evidence="2">
    <location>
        <begin position="105"/>
        <end position="332"/>
    </location>
</feature>
<protein>
    <recommendedName>
        <fullName evidence="2">SUF system FeS cluster assembly SufBD core domain-containing protein</fullName>
    </recommendedName>
</protein>
<gene>
    <name evidence="3" type="ORF">ENW83_00010</name>
</gene>
<dbReference type="Pfam" id="PF01458">
    <property type="entry name" value="SUFBD_core"/>
    <property type="match status" value="1"/>
</dbReference>
<name>A0A7J3SK10_9CREN</name>
<evidence type="ECO:0000256" key="1">
    <source>
        <dbReference type="ARBA" id="ARBA00043967"/>
    </source>
</evidence>
<organism evidence="3">
    <name type="scientific">Fervidicoccus fontis</name>
    <dbReference type="NCBI Taxonomy" id="683846"/>
    <lineage>
        <taxon>Archaea</taxon>
        <taxon>Thermoproteota</taxon>
        <taxon>Thermoprotei</taxon>
        <taxon>Fervidicoccales</taxon>
        <taxon>Fervidicoccaceae</taxon>
        <taxon>Fervidicoccus</taxon>
    </lineage>
</organism>
<dbReference type="PANTHER" id="PTHR30508:SF1">
    <property type="entry name" value="UPF0051 PROTEIN ABCI8, CHLOROPLASTIC-RELATED"/>
    <property type="match status" value="1"/>
</dbReference>
<dbReference type="EMBL" id="DTLS01000001">
    <property type="protein sequence ID" value="HGZ59585.1"/>
    <property type="molecule type" value="Genomic_DNA"/>
</dbReference>
<comment type="caution">
    <text evidence="3">The sequence shown here is derived from an EMBL/GenBank/DDBJ whole genome shotgun (WGS) entry which is preliminary data.</text>
</comment>
<dbReference type="PANTHER" id="PTHR30508">
    <property type="entry name" value="FES CLUSTER ASSEMBLY PROTEIN SUF"/>
    <property type="match status" value="1"/>
</dbReference>
<accession>A0A7J3SK10</accession>
<proteinExistence type="inferred from homology"/>
<dbReference type="AlphaFoldDB" id="A0A7J3SK10"/>
<dbReference type="InterPro" id="IPR000825">
    <property type="entry name" value="SUF_FeS_clus_asmbl_SufBD_core"/>
</dbReference>
<reference evidence="3" key="1">
    <citation type="journal article" date="2020" name="mSystems">
        <title>Genome- and Community-Level Interaction Insights into Carbon Utilization and Element Cycling Functions of Hydrothermarchaeota in Hydrothermal Sediment.</title>
        <authorList>
            <person name="Zhou Z."/>
            <person name="Liu Y."/>
            <person name="Xu W."/>
            <person name="Pan J."/>
            <person name="Luo Z.H."/>
            <person name="Li M."/>
        </authorList>
    </citation>
    <scope>NUCLEOTIDE SEQUENCE [LARGE SCALE GENOMIC DNA]</scope>
    <source>
        <strain evidence="3">SpSt-885</strain>
    </source>
</reference>
<dbReference type="InterPro" id="IPR037284">
    <property type="entry name" value="SUF_FeS_clus_asmbl_SufBD_sf"/>
</dbReference>
<evidence type="ECO:0000259" key="2">
    <source>
        <dbReference type="Pfam" id="PF01458"/>
    </source>
</evidence>
<dbReference type="GO" id="GO:0016226">
    <property type="term" value="P:iron-sulfur cluster assembly"/>
    <property type="evidence" value="ECO:0007669"/>
    <property type="project" value="InterPro"/>
</dbReference>
<dbReference type="SUPFAM" id="SSF101960">
    <property type="entry name" value="Stabilizer of iron transporter SufD"/>
    <property type="match status" value="1"/>
</dbReference>
<evidence type="ECO:0000313" key="3">
    <source>
        <dbReference type="EMBL" id="HGZ59585.1"/>
    </source>
</evidence>
<sequence length="360" mass="39479">MTNESDKLREAMTKAREIGLEVEKGGAVILNENLLYKKLARDLEKMGVIYSEIHEAAREYPDLFDKYAFKMLKGDVNKIDSGIFLYIPKGLIVKEPIFNCFVLGNKKVVQKVYNLVVLEDGSRAIGVSGCFTLVNEAVHSSLEETYVGTGASYTRIMIHNWLPSVGVSAISSVEVGEKGNYQDLYINYSEAKSISFNTMIYQKGSDSTSRADQIVSGTGFSSLKYSTEVFLIGDRSSSQLISRLLARGKSSIATKARIVASGKLTKGHIECKGLTLGDGAEISTVPELRSLSNDAELTHEASIGKIKREELEYLESKGFYEEEAVSLLIRGFLETGFSDLPSTIKASVESVLDKLSKAKG</sequence>
<dbReference type="InterPro" id="IPR055346">
    <property type="entry name" value="Fe-S_cluster_assembly_SufBD"/>
</dbReference>